<dbReference type="AlphaFoldDB" id="A0A9P7EQC9"/>
<feature type="compositionally biased region" description="Polar residues" evidence="1">
    <location>
        <begin position="189"/>
        <end position="206"/>
    </location>
</feature>
<accession>A0A9P7EQC9</accession>
<feature type="compositionally biased region" description="Basic and acidic residues" evidence="1">
    <location>
        <begin position="103"/>
        <end position="121"/>
    </location>
</feature>
<feature type="compositionally biased region" description="Basic and acidic residues" evidence="1">
    <location>
        <begin position="165"/>
        <end position="174"/>
    </location>
</feature>
<dbReference type="Proteomes" id="UP000823399">
    <property type="component" value="Unassembled WGS sequence"/>
</dbReference>
<feature type="region of interest" description="Disordered" evidence="1">
    <location>
        <begin position="1"/>
        <end position="244"/>
    </location>
</feature>
<dbReference type="EMBL" id="JABBWM010000288">
    <property type="protein sequence ID" value="KAG2083207.1"/>
    <property type="molecule type" value="Genomic_DNA"/>
</dbReference>
<organism evidence="2 3">
    <name type="scientific">Suillus discolor</name>
    <dbReference type="NCBI Taxonomy" id="1912936"/>
    <lineage>
        <taxon>Eukaryota</taxon>
        <taxon>Fungi</taxon>
        <taxon>Dikarya</taxon>
        <taxon>Basidiomycota</taxon>
        <taxon>Agaricomycotina</taxon>
        <taxon>Agaricomycetes</taxon>
        <taxon>Agaricomycetidae</taxon>
        <taxon>Boletales</taxon>
        <taxon>Suillineae</taxon>
        <taxon>Suillaceae</taxon>
        <taxon>Suillus</taxon>
    </lineage>
</organism>
<dbReference type="OrthoDB" id="2670005at2759"/>
<dbReference type="GeneID" id="64696920"/>
<dbReference type="RefSeq" id="XP_041284384.1">
    <property type="nucleotide sequence ID" value="XM_041434661.1"/>
</dbReference>
<reference evidence="2" key="1">
    <citation type="journal article" date="2020" name="New Phytol.">
        <title>Comparative genomics reveals dynamic genome evolution in host specialist ectomycorrhizal fungi.</title>
        <authorList>
            <person name="Lofgren L.A."/>
            <person name="Nguyen N.H."/>
            <person name="Vilgalys R."/>
            <person name="Ruytinx J."/>
            <person name="Liao H.L."/>
            <person name="Branco S."/>
            <person name="Kuo A."/>
            <person name="LaButti K."/>
            <person name="Lipzen A."/>
            <person name="Andreopoulos W."/>
            <person name="Pangilinan J."/>
            <person name="Riley R."/>
            <person name="Hundley H."/>
            <person name="Na H."/>
            <person name="Barry K."/>
            <person name="Grigoriev I.V."/>
            <person name="Stajich J.E."/>
            <person name="Kennedy P.G."/>
        </authorList>
    </citation>
    <scope>NUCLEOTIDE SEQUENCE</scope>
    <source>
        <strain evidence="2">FC423</strain>
    </source>
</reference>
<feature type="compositionally biased region" description="Acidic residues" evidence="1">
    <location>
        <begin position="84"/>
        <end position="102"/>
    </location>
</feature>
<feature type="compositionally biased region" description="Acidic residues" evidence="1">
    <location>
        <begin position="55"/>
        <end position="67"/>
    </location>
</feature>
<evidence type="ECO:0000313" key="3">
    <source>
        <dbReference type="Proteomes" id="UP000823399"/>
    </source>
</evidence>
<keyword evidence="3" id="KW-1185">Reference proteome</keyword>
<evidence type="ECO:0000313" key="2">
    <source>
        <dbReference type="EMBL" id="KAG2083207.1"/>
    </source>
</evidence>
<name>A0A9P7EQC9_9AGAM</name>
<feature type="compositionally biased region" description="Polar residues" evidence="1">
    <location>
        <begin position="135"/>
        <end position="153"/>
    </location>
</feature>
<comment type="caution">
    <text evidence="2">The sequence shown here is derived from an EMBL/GenBank/DDBJ whole genome shotgun (WGS) entry which is preliminary data.</text>
</comment>
<evidence type="ECO:0000256" key="1">
    <source>
        <dbReference type="SAM" id="MobiDB-lite"/>
    </source>
</evidence>
<proteinExistence type="predicted"/>
<feature type="compositionally biased region" description="Basic and acidic residues" evidence="1">
    <location>
        <begin position="68"/>
        <end position="83"/>
    </location>
</feature>
<feature type="compositionally biased region" description="Polar residues" evidence="1">
    <location>
        <begin position="16"/>
        <end position="31"/>
    </location>
</feature>
<sequence>MSFDDYAQILARPRRQNVNSSAGSVSSIQLQSDGAPDASDTDDDLLAVDSRMDEDHDMDGVSDDDVHDDNGHEDHEYGQSNEDHDGDVEDSADGCDHEDDVEGDSHNDNDAKDTDEGSEHDENNEDLECAKTSPDIYTSSQANREDPATSNQAYAHESDADEDLEHDHNNDHHSLSSPPPKRRKTSSLVKNTSANTSQNAIRSTTIRTKHAHTSRSSDNPTPASIVFGPTSDNSASENEEELPGHLKRGQLCQEGIDEAQELGQQTAEEARVIGVKYGKSMRSILIEAGLSIKHSRSESDWNTHQCWFMDNHSHEDKESIVDWKEHQCKHYHAMAKESEQWDTIRNYSITGGNTKQSRAKTILSMREDIARKLSAYSCLEGVEAIGCIFDTTQDEAARQASGFVAGSDFIVKLINEHQLDTRAILDWVVTATKAKGYNISVPQFMGGVGAYEILLSKPNKAPRDHYRRIWPIMVLENTSKFGYRPKAVQWRKLLDYAFQYKFMIKNWPDDVSPIGPDFNPHNLSSQHLKLLVVPFIKRKAHSYYEAELWAEAENLLEIEKKKSKGKHRGRERTVEDVIDELDVNVPEIEFTAWSDECLKQLKDEASEMFDIPLVTSILDVVLCKLVDSTEVQGVYP</sequence>
<protein>
    <submittedName>
        <fullName evidence="2">Uncharacterized protein</fullName>
    </submittedName>
</protein>
<gene>
    <name evidence="2" type="ORF">F5147DRAFT_660244</name>
</gene>